<dbReference type="Pfam" id="PF00353">
    <property type="entry name" value="HemolysinCabind"/>
    <property type="match status" value="1"/>
</dbReference>
<proteinExistence type="predicted"/>
<dbReference type="GO" id="GO:0016342">
    <property type="term" value="C:catenin complex"/>
    <property type="evidence" value="ECO:0007669"/>
    <property type="project" value="TreeGrafter"/>
</dbReference>
<dbReference type="EMBL" id="CP002156">
    <property type="protein sequence ID" value="ADM09420.1"/>
    <property type="molecule type" value="Genomic_DNA"/>
</dbReference>
<dbReference type="GO" id="GO:0045296">
    <property type="term" value="F:cadherin binding"/>
    <property type="evidence" value="ECO:0007669"/>
    <property type="project" value="TreeGrafter"/>
</dbReference>
<dbReference type="GO" id="GO:0007156">
    <property type="term" value="P:homophilic cell adhesion via plasma membrane adhesion molecules"/>
    <property type="evidence" value="ECO:0007669"/>
    <property type="project" value="InterPro"/>
</dbReference>
<accession>E0TI81</accession>
<feature type="domain" description="Cadherin" evidence="5">
    <location>
        <begin position="724"/>
        <end position="826"/>
    </location>
</feature>
<dbReference type="InterPro" id="IPR055151">
    <property type="entry name" value="GH113"/>
</dbReference>
<dbReference type="InterPro" id="IPR001343">
    <property type="entry name" value="Hemolysn_Ca-bd"/>
</dbReference>
<dbReference type="GO" id="GO:0005509">
    <property type="term" value="F:calcium ion binding"/>
    <property type="evidence" value="ECO:0007669"/>
    <property type="project" value="InterPro"/>
</dbReference>
<protein>
    <recommendedName>
        <fullName evidence="5">Cadherin domain-containing protein</fullName>
    </recommendedName>
</protein>
<gene>
    <name evidence="6" type="ordered locus">PB2503_06772</name>
</gene>
<organism evidence="6 7">
    <name type="scientific">Parvularcula bermudensis (strain ATCC BAA-594 / HTCC2503 / KCTC 12087)</name>
    <dbReference type="NCBI Taxonomy" id="314260"/>
    <lineage>
        <taxon>Bacteria</taxon>
        <taxon>Pseudomonadati</taxon>
        <taxon>Pseudomonadota</taxon>
        <taxon>Alphaproteobacteria</taxon>
        <taxon>Parvularculales</taxon>
        <taxon>Parvularculaceae</taxon>
        <taxon>Parvularcula</taxon>
    </lineage>
</organism>
<name>E0TI81_PARBH</name>
<dbReference type="eggNOG" id="COG1649">
    <property type="taxonomic scope" value="Bacteria"/>
</dbReference>
<dbReference type="InterPro" id="IPR011049">
    <property type="entry name" value="Serralysin-like_metalloprot_C"/>
</dbReference>
<evidence type="ECO:0000256" key="4">
    <source>
        <dbReference type="ARBA" id="ARBA00023136"/>
    </source>
</evidence>
<dbReference type="InterPro" id="IPR039808">
    <property type="entry name" value="Cadherin"/>
</dbReference>
<dbReference type="CDD" id="cd19608">
    <property type="entry name" value="GH113_mannanase-like"/>
    <property type="match status" value="1"/>
</dbReference>
<evidence type="ECO:0000313" key="6">
    <source>
        <dbReference type="EMBL" id="ADM09420.1"/>
    </source>
</evidence>
<dbReference type="Pfam" id="PF22612">
    <property type="entry name" value="GH113"/>
    <property type="match status" value="1"/>
</dbReference>
<dbReference type="SUPFAM" id="SSF49313">
    <property type="entry name" value="Cadherin-like"/>
    <property type="match status" value="2"/>
</dbReference>
<keyword evidence="4" id="KW-0472">Membrane</keyword>
<evidence type="ECO:0000256" key="1">
    <source>
        <dbReference type="ARBA" id="ARBA00004370"/>
    </source>
</evidence>
<dbReference type="GO" id="GO:0008013">
    <property type="term" value="F:beta-catenin binding"/>
    <property type="evidence" value="ECO:0007669"/>
    <property type="project" value="TreeGrafter"/>
</dbReference>
<dbReference type="PROSITE" id="PS50268">
    <property type="entry name" value="CADHERIN_2"/>
    <property type="match status" value="2"/>
</dbReference>
<evidence type="ECO:0000256" key="2">
    <source>
        <dbReference type="ARBA" id="ARBA00022737"/>
    </source>
</evidence>
<dbReference type="SUPFAM" id="SSF51120">
    <property type="entry name" value="beta-Roll"/>
    <property type="match status" value="1"/>
</dbReference>
<dbReference type="InterPro" id="IPR002126">
    <property type="entry name" value="Cadherin-like_dom"/>
</dbReference>
<dbReference type="SMART" id="SM00112">
    <property type="entry name" value="CA"/>
    <property type="match status" value="2"/>
</dbReference>
<dbReference type="KEGG" id="pbr:PB2503_06772"/>
<dbReference type="Pfam" id="PF16841">
    <property type="entry name" value="CBM60"/>
    <property type="match status" value="1"/>
</dbReference>
<dbReference type="SUPFAM" id="SSF51445">
    <property type="entry name" value="(Trans)glycosidases"/>
    <property type="match status" value="1"/>
</dbReference>
<dbReference type="Gene3D" id="2.60.60.40">
    <property type="match status" value="1"/>
</dbReference>
<dbReference type="Gene3D" id="2.150.10.10">
    <property type="entry name" value="Serralysin-like metalloprotease, C-terminal"/>
    <property type="match status" value="1"/>
</dbReference>
<dbReference type="GO" id="GO:0016477">
    <property type="term" value="P:cell migration"/>
    <property type="evidence" value="ECO:0007669"/>
    <property type="project" value="TreeGrafter"/>
</dbReference>
<keyword evidence="3" id="KW-0106">Calcium</keyword>
<dbReference type="AlphaFoldDB" id="E0TI81"/>
<dbReference type="InterPro" id="IPR031768">
    <property type="entry name" value="CBM60_xylan-bd"/>
</dbReference>
<evidence type="ECO:0000256" key="3">
    <source>
        <dbReference type="ARBA" id="ARBA00022837"/>
    </source>
</evidence>
<dbReference type="InterPro" id="IPR017853">
    <property type="entry name" value="GH"/>
</dbReference>
<dbReference type="InterPro" id="IPR015919">
    <property type="entry name" value="Cadherin-like_sf"/>
</dbReference>
<dbReference type="Proteomes" id="UP000001302">
    <property type="component" value="Chromosome"/>
</dbReference>
<comment type="subcellular location">
    <subcellularLocation>
        <location evidence="1">Membrane</location>
    </subcellularLocation>
</comment>
<evidence type="ECO:0000259" key="5">
    <source>
        <dbReference type="PROSITE" id="PS50268"/>
    </source>
</evidence>
<dbReference type="CAZy" id="GH113">
    <property type="family name" value="Glycoside Hydrolase Family 113"/>
</dbReference>
<dbReference type="Gene3D" id="3.20.20.80">
    <property type="entry name" value="Glycosidases"/>
    <property type="match status" value="1"/>
</dbReference>
<dbReference type="HOGENOM" id="CLU_280312_0_0_5"/>
<sequence length="1121" mass="121861">MLKEILILYAAITAFLHFGFIQSHEAEMQDTGQNSLQFLTDDTEDYTQLTAVEDGDADITSSLFLAVEEEAPKAMEPSSEAGPTFNRTFNGVSFDSFGGELWQRAGAQLGLDEAVAMNANSIALTPRLWQDSATASHVYNSEDQTESLASVDLMIKTAHARGLQVMLKPHINSHDRSFSGTWAPEDADAWFDSYTAELLNFARIAEANNVEMFSIANELQTITSGAYTEHWLELIAEVREVYSGQITLASQYWRLNEIEFLDKLDFIGVNAYFPLSDKDVPTADEVYDAWTSPGAAYASKNFGGLSVVDYTKALSEKYDKPVIITEVGFRSIEGAATAPGNYAMEGAANDDVQTALYEGFMRAWGEQGDWFQGTFFWGWNIAEGHEGDYSVQGNDAYDLVADAFGGGTQEASFALASLSAESPSEDTVDITVRVSGKSNDVVTPTMLVALDGQTVGLVTVEHNVRKGDFGEYHFTVADADPSVLSVFFENPDKGTGLYVDYVEVDGVRYEAEAFGVVNNAIPNDYQTFSWAETLWTDGALIFDLKNGIANGEYITSTVSGWGEDIEGTSDKDYITLSGGNHTVATGAGDDIVDAKKAKGNILDTGAGNDTVQGGAGADQITTGDGIDHIIVVEHGGFDTVTDFDVAQDVLDFRYANTSSTGFDMSHEVVDGVAGTLVTFRDTKVFLVGVDPLTLRPTNFAFTYSNTQGEEAIPAPAVELLFSHDGEALDLAVDENETDVTIVEATRSDGGAVRYSLLGGADQALFSIDAVTGALRFKEAPDYDTPALLGRDTPFEVIVRAATPEGVTADQTVFVSVDNVNDNAPIFDEAAGQKTFQVDEGTTDIARLSTQDADGSEVIYSIAGGADADLFRIDTETGDLSFLAAPDWERPEDQGGDNIYDVIVRATDGEHHVDKSLSVKVDNLSEAIRDQMGESRSDVTAYRFDANWAVTSVTTSTTVKMTTADKTVYKEYDADWKLQSVTAVRVNGDKEFHFHYNDKWEFVGAEVLEMGHQTTIYHYDEDWTATKHEIFRVEDGKAKLFSHDLVSGEKSFQIATRVDDGLSIQFFDGNSQSQGGEYVKVDEGSVLTQTFAADWSTTGAEIVQTDLADIAADDVIMDWYLG</sequence>
<dbReference type="STRING" id="314260.PB2503_06772"/>
<keyword evidence="2" id="KW-0677">Repeat</keyword>
<keyword evidence="7" id="KW-1185">Reference proteome</keyword>
<evidence type="ECO:0000313" key="7">
    <source>
        <dbReference type="Proteomes" id="UP000001302"/>
    </source>
</evidence>
<reference evidence="7" key="1">
    <citation type="submission" date="2010-08" db="EMBL/GenBank/DDBJ databases">
        <title>Genome sequence of Parvularcula bermudensis HTCC2503.</title>
        <authorList>
            <person name="Kang D.-M."/>
            <person name="Oh H.-M."/>
            <person name="Cho J.-C."/>
        </authorList>
    </citation>
    <scope>NUCLEOTIDE SEQUENCE [LARGE SCALE GENOMIC DNA]</scope>
    <source>
        <strain evidence="7">ATCC BAA-594 / HTCC2503 / KCTC 12087</strain>
    </source>
</reference>
<feature type="domain" description="Cadherin" evidence="5">
    <location>
        <begin position="844"/>
        <end position="931"/>
    </location>
</feature>
<reference evidence="6 7" key="2">
    <citation type="journal article" date="2011" name="J. Bacteriol.">
        <title>Complete genome sequence of strain HTCC2503T of Parvularcula bermudensis, the type species of the order "Parvularculales" in the class Alphaproteobacteria.</title>
        <authorList>
            <person name="Oh H.M."/>
            <person name="Kang I."/>
            <person name="Vergin K.L."/>
            <person name="Kang D."/>
            <person name="Rhee K.H."/>
            <person name="Giovannoni S.J."/>
            <person name="Cho J.C."/>
        </authorList>
    </citation>
    <scope>NUCLEOTIDE SEQUENCE [LARGE SCALE GENOMIC DNA]</scope>
    <source>
        <strain evidence="7">ATCC BAA-594 / HTCC2503 / KCTC 12087</strain>
    </source>
</reference>
<dbReference type="Pfam" id="PF00028">
    <property type="entry name" value="Cadherin"/>
    <property type="match status" value="1"/>
</dbReference>
<dbReference type="PANTHER" id="PTHR24027">
    <property type="entry name" value="CADHERIN-23"/>
    <property type="match status" value="1"/>
</dbReference>
<dbReference type="Gene3D" id="2.60.40.60">
    <property type="entry name" value="Cadherins"/>
    <property type="match status" value="2"/>
</dbReference>
<dbReference type="eggNOG" id="COG2931">
    <property type="taxonomic scope" value="Bacteria"/>
</dbReference>
<dbReference type="PANTHER" id="PTHR24027:SF442">
    <property type="entry name" value="PROTOCADHERIN-15 ISOFORM X1"/>
    <property type="match status" value="1"/>
</dbReference>
<dbReference type="CDD" id="cd11304">
    <property type="entry name" value="Cadherin_repeat"/>
    <property type="match status" value="2"/>
</dbReference>